<dbReference type="EMBL" id="CP019446">
    <property type="protein sequence ID" value="APZ07764.1"/>
    <property type="molecule type" value="Genomic_DNA"/>
</dbReference>
<dbReference type="KEGG" id="kco:BWI95_22190"/>
<keyword evidence="2" id="KW-1185">Reference proteome</keyword>
<protein>
    <submittedName>
        <fullName evidence="1">Uncharacterized protein</fullName>
    </submittedName>
</protein>
<reference evidence="1 2" key="1">
    <citation type="submission" date="2017-01" db="EMBL/GenBank/DDBJ databases">
        <authorList>
            <person name="Cao J.-M."/>
        </authorList>
    </citation>
    <scope>NUCLEOTIDE SEQUENCE [LARGE SCALE GENOMIC DNA]</scope>
    <source>
        <strain evidence="1 2">888-76</strain>
        <plasmid evidence="1 2">p888-76-1</plasmid>
    </source>
</reference>
<sequence>MITENRRPDLPGLESLVHLESELLLTATCLNVFGSLPDEKDKTHIAYWAGYAFTFYGLAPRAGHSPGYADVATAVRSAAVSINEQDWEDGCHQAEFELSQLA</sequence>
<evidence type="ECO:0000313" key="1">
    <source>
        <dbReference type="EMBL" id="APZ07764.1"/>
    </source>
</evidence>
<dbReference type="RefSeq" id="WP_054804351.1">
    <property type="nucleotide sequence ID" value="NZ_CP019446.1"/>
</dbReference>
<proteinExistence type="predicted"/>
<dbReference type="Proteomes" id="UP000187148">
    <property type="component" value="Plasmid p888-76-1"/>
</dbReference>
<organism evidence="1 2">
    <name type="scientific">Kosakonia cowanii JCM 10956 = DSM 18146</name>
    <dbReference type="NCBI Taxonomy" id="1300165"/>
    <lineage>
        <taxon>Bacteria</taxon>
        <taxon>Pseudomonadati</taxon>
        <taxon>Pseudomonadota</taxon>
        <taxon>Gammaproteobacteria</taxon>
        <taxon>Enterobacterales</taxon>
        <taxon>Enterobacteriaceae</taxon>
        <taxon>Kosakonia</taxon>
    </lineage>
</organism>
<dbReference type="AlphaFoldDB" id="A0A830ZF47"/>
<keyword evidence="1" id="KW-0614">Plasmid</keyword>
<gene>
    <name evidence="1" type="ORF">BWI95_22190</name>
</gene>
<evidence type="ECO:0000313" key="2">
    <source>
        <dbReference type="Proteomes" id="UP000187148"/>
    </source>
</evidence>
<geneLocation type="plasmid" evidence="1 2">
    <name>p888-76-1</name>
</geneLocation>
<name>A0A830ZF47_9ENTR</name>
<accession>A0A830ZF47</accession>